<organism evidence="2 3">
    <name type="scientific">Streptomyces eurythermus</name>
    <dbReference type="NCBI Taxonomy" id="42237"/>
    <lineage>
        <taxon>Bacteria</taxon>
        <taxon>Bacillati</taxon>
        <taxon>Actinomycetota</taxon>
        <taxon>Actinomycetes</taxon>
        <taxon>Kitasatosporales</taxon>
        <taxon>Streptomycetaceae</taxon>
        <taxon>Streptomyces</taxon>
    </lineage>
</organism>
<dbReference type="RefSeq" id="WP_167513340.1">
    <property type="nucleotide sequence ID" value="NZ_JBICBM010000034.1"/>
</dbReference>
<evidence type="ECO:0000313" key="2">
    <source>
        <dbReference type="EMBL" id="MFF9887659.1"/>
    </source>
</evidence>
<dbReference type="InterPro" id="IPR024983">
    <property type="entry name" value="CHAT_dom"/>
</dbReference>
<dbReference type="Pfam" id="PF12770">
    <property type="entry name" value="CHAT"/>
    <property type="match status" value="1"/>
</dbReference>
<evidence type="ECO:0000313" key="3">
    <source>
        <dbReference type="Proteomes" id="UP001603418"/>
    </source>
</evidence>
<evidence type="ECO:0000259" key="1">
    <source>
        <dbReference type="Pfam" id="PF12770"/>
    </source>
</evidence>
<dbReference type="Proteomes" id="UP001603418">
    <property type="component" value="Unassembled WGS sequence"/>
</dbReference>
<reference evidence="2 3" key="1">
    <citation type="submission" date="2024-10" db="EMBL/GenBank/DDBJ databases">
        <title>The Natural Products Discovery Center: Release of the First 8490 Sequenced Strains for Exploring Actinobacteria Biosynthetic Diversity.</title>
        <authorList>
            <person name="Kalkreuter E."/>
            <person name="Kautsar S.A."/>
            <person name="Yang D."/>
            <person name="Bader C.D."/>
            <person name="Teijaro C.N."/>
            <person name="Fluegel L."/>
            <person name="Davis C.M."/>
            <person name="Simpson J.R."/>
            <person name="Lauterbach L."/>
            <person name="Steele A.D."/>
            <person name="Gui C."/>
            <person name="Meng S."/>
            <person name="Li G."/>
            <person name="Viehrig K."/>
            <person name="Ye F."/>
            <person name="Su P."/>
            <person name="Kiefer A.F."/>
            <person name="Nichols A."/>
            <person name="Cepeda A.J."/>
            <person name="Yan W."/>
            <person name="Fan B."/>
            <person name="Jiang Y."/>
            <person name="Adhikari A."/>
            <person name="Zheng C.-J."/>
            <person name="Schuster L."/>
            <person name="Cowan T.M."/>
            <person name="Smanski M.J."/>
            <person name="Chevrette M.G."/>
            <person name="De Carvalho L.P.S."/>
            <person name="Shen B."/>
        </authorList>
    </citation>
    <scope>NUCLEOTIDE SEQUENCE [LARGE SCALE GENOMIC DNA]</scope>
    <source>
        <strain evidence="2 3">NPDC013366</strain>
    </source>
</reference>
<dbReference type="EMBL" id="JBICBM010000034">
    <property type="protein sequence ID" value="MFF9887659.1"/>
    <property type="molecule type" value="Genomic_DNA"/>
</dbReference>
<accession>A0ABW6Z925</accession>
<name>A0ABW6Z925_9ACTN</name>
<gene>
    <name evidence="2" type="ORF">ACF1HC_39795</name>
</gene>
<comment type="caution">
    <text evidence="2">The sequence shown here is derived from an EMBL/GenBank/DDBJ whole genome shotgun (WGS) entry which is preliminary data.</text>
</comment>
<sequence length="1046" mass="112935">MRRTEHEMVAEFVERVRAALSSGNPDDLFDRKLDKAFLRALRRARRSRSLCAMTFESMAVLDRERAQESAGPPADALHDVALLFSHTRYAPDPLGLVAEADVLLGGRHRPSARRRPFDRRPFTQYLFAKRDLIRLRGGEVGEDVLQDARSLAAGLRDPYLKADIDDFLRSLGEKPPPGPQPREETLPMVPPPTAFAQPPGSAGARELRRRAERALRDAARHEGVFHRTKDPDALDEALKATAQAAWCWEAAGEYEFALRDQMDVGRLYSTRFALLGIWSDYEQAVARMRRVVDALLPDHPAVFGNLLQLAVTLEGGQQYLIDKFGPRCGTEQVDAAIADLRLALLGVEAGVAPPDDEDLPGTLLTVLGHCLLMRCLVRFATEADSGTAGSELAEAEEALDRAAALLGDCGDGGGAPDVPLRGGRDQPTRAQVVTILRVYRVQARLLRALVESDVAAARELIAVVRERIAAGKDPQTRAQWQAVLGGAYALAGRTTGKDATVYAGIEALEEATRGGTGSEGPQHTLRTARLAATLAMGERQWAAAEQALGEALRQIHALRAHGIPEATRRAWLQQGRGLLGDLVTCLVALDRAEEATVAFEEHRAVLLSEVLGDRADIIGLEQVAPALARDYRTASRELHRFDGSAEARRGDHRSARRGLLDDRERVARRIRKVPGFERFGLPPHFAELAVGAGEGPVVLLNTGSLRGDALVLRDGEVTVVPLPEARADRLDSAAADLHRALDAADGARVEGDHGAYVRGQRAVAAVLEQLWDWVAAPVWDRAMADQSAPAHGQPREGRGAAPGRLWWVPSGSLWFLPLHAAGAPGGPSLTDLAVSSYAPTVRMLRAGRQRPPGRVRDPLVVSVPHAPRAASVPGAAAEARLLTDLLPGTRVLAGREATRSAVLGALGRHPCLHFAGHGRNTPDGTVLVLHDHEANPLLAQDVLHEDVPGGELAYLSACEAAQTSLLLPDEATHFGAALSVAGYRHVVGTLWRVDDGVAVEAARRFYGRLTATTTDPALALHHTVRELRNAYPSMPGLWAAHIHIGP</sequence>
<feature type="domain" description="CHAT" evidence="1">
    <location>
        <begin position="766"/>
        <end position="1045"/>
    </location>
</feature>
<proteinExistence type="predicted"/>
<keyword evidence="3" id="KW-1185">Reference proteome</keyword>
<protein>
    <submittedName>
        <fullName evidence="2">CHAT domain-containing protein</fullName>
    </submittedName>
</protein>